<accession>A0A840L1A0</accession>
<dbReference type="GO" id="GO:0008983">
    <property type="term" value="F:protein-glutamate O-methyltransferase activity"/>
    <property type="evidence" value="ECO:0007669"/>
    <property type="project" value="UniProtKB-EC"/>
</dbReference>
<dbReference type="AlphaFoldDB" id="A0A840L1A0"/>
<feature type="active site" evidence="1">
    <location>
        <position position="111"/>
    </location>
</feature>
<dbReference type="PANTHER" id="PTHR24422">
    <property type="entry name" value="CHEMOTAXIS PROTEIN METHYLTRANSFERASE"/>
    <property type="match status" value="1"/>
</dbReference>
<keyword evidence="4" id="KW-0489">Methyltransferase</keyword>
<dbReference type="InterPro" id="IPR000780">
    <property type="entry name" value="CheR_MeTrfase"/>
</dbReference>
<dbReference type="Pfam" id="PF01739">
    <property type="entry name" value="CheR"/>
    <property type="match status" value="1"/>
</dbReference>
<dbReference type="InterPro" id="IPR035909">
    <property type="entry name" value="CheB_C"/>
</dbReference>
<feature type="active site" evidence="1">
    <location>
        <position position="229"/>
    </location>
</feature>
<dbReference type="EMBL" id="JACHLP010000001">
    <property type="protein sequence ID" value="MBB4842224.1"/>
    <property type="molecule type" value="Genomic_DNA"/>
</dbReference>
<dbReference type="InterPro" id="IPR022642">
    <property type="entry name" value="CheR_C"/>
</dbReference>
<evidence type="ECO:0000313" key="5">
    <source>
        <dbReference type="Proteomes" id="UP000562027"/>
    </source>
</evidence>
<feature type="active site" evidence="1">
    <location>
        <position position="137"/>
    </location>
</feature>
<organism evidence="4 5">
    <name type="scientific">Roseateles oligotrophus</name>
    <dbReference type="NCBI Taxonomy" id="1769250"/>
    <lineage>
        <taxon>Bacteria</taxon>
        <taxon>Pseudomonadati</taxon>
        <taxon>Pseudomonadota</taxon>
        <taxon>Betaproteobacteria</taxon>
        <taxon>Burkholderiales</taxon>
        <taxon>Sphaerotilaceae</taxon>
        <taxon>Roseateles</taxon>
    </lineage>
</organism>
<dbReference type="GO" id="GO:0008984">
    <property type="term" value="F:protein-glutamate methylesterase activity"/>
    <property type="evidence" value="ECO:0007669"/>
    <property type="project" value="InterPro"/>
</dbReference>
<dbReference type="Proteomes" id="UP000562027">
    <property type="component" value="Unassembled WGS sequence"/>
</dbReference>
<reference evidence="4 5" key="1">
    <citation type="submission" date="2020-08" db="EMBL/GenBank/DDBJ databases">
        <title>Functional genomics of gut bacteria from endangered species of beetles.</title>
        <authorList>
            <person name="Carlos-Shanley C."/>
        </authorList>
    </citation>
    <scope>NUCLEOTIDE SEQUENCE [LARGE SCALE GENOMIC DNA]</scope>
    <source>
        <strain evidence="4 5">S00239</strain>
    </source>
</reference>
<dbReference type="CDD" id="cd16433">
    <property type="entry name" value="CheB"/>
    <property type="match status" value="1"/>
</dbReference>
<keyword evidence="1" id="KW-0378">Hydrolase</keyword>
<evidence type="ECO:0000259" key="2">
    <source>
        <dbReference type="PROSITE" id="PS50122"/>
    </source>
</evidence>
<dbReference type="Pfam" id="PF03705">
    <property type="entry name" value="CheR_N"/>
    <property type="match status" value="1"/>
</dbReference>
<sequence>MSVHAQTVGEGRQIAVLGQELAGDDLLELLNLLSSSPQALELRIYDAESLPAELLLALCARLDHGQGLVLWVYKPLLAQALIRLGLPVRVAVASPSSKAGAPCRALVLGGSAQSLDKMLAIAEALPLSQTVVFVVQHVLENQPNLLDRLLKARSDYTVLMPQHLCELRPGTIYVAPPGHHMKVAHGLVYLTRDAPVKHARPSLDLLFESLALEFGEGLLGILLCGYGSDGVRGCEAIRRAGGWVLVEEGEECAPARILPDAARAAQSFDLVLPLPALQSLAAAAVASGEAQGQGVPEGPLLNLFLEALYALGGQDYRSYQTDSLRRRIAHLMGQLGLKTFVDFQRALLGDAALLQRFHAELPVGVSSFFRHPEQLRELREQVLPFLQSFPLLKVWCAGCSSGEEAYSLAVLLEEAGLAARSHVFATDFNARQLEAARSGLYPAAAWAQSQANYRDSGGQQELARYLRAQGRLLRVAPQLQQQLLFFLHSLTEQGIFNEFQLIVCRNVLIYFKPQLQRQVLQCFAQSLHSEGRLVLGPQDGMGLMARELGFVPLAPGSHIFTRGTQL</sequence>
<evidence type="ECO:0000259" key="3">
    <source>
        <dbReference type="PROSITE" id="PS50123"/>
    </source>
</evidence>
<dbReference type="SUPFAM" id="SSF52738">
    <property type="entry name" value="Methylesterase CheB, C-terminal domain"/>
    <property type="match status" value="1"/>
</dbReference>
<dbReference type="PROSITE" id="PS50123">
    <property type="entry name" value="CHER"/>
    <property type="match status" value="1"/>
</dbReference>
<dbReference type="Gene3D" id="3.40.50.180">
    <property type="entry name" value="Methylesterase CheB, C-terminal domain"/>
    <property type="match status" value="1"/>
</dbReference>
<dbReference type="RefSeq" id="WP_184296238.1">
    <property type="nucleotide sequence ID" value="NZ_JACHLP010000001.1"/>
</dbReference>
<dbReference type="Gene3D" id="3.40.50.150">
    <property type="entry name" value="Vaccinia Virus protein VP39"/>
    <property type="match status" value="1"/>
</dbReference>
<dbReference type="GO" id="GO:0000156">
    <property type="term" value="F:phosphorelay response regulator activity"/>
    <property type="evidence" value="ECO:0007669"/>
    <property type="project" value="InterPro"/>
</dbReference>
<comment type="caution">
    <text evidence="4">The sequence shown here is derived from an EMBL/GenBank/DDBJ whole genome shotgun (WGS) entry which is preliminary data.</text>
</comment>
<evidence type="ECO:0000256" key="1">
    <source>
        <dbReference type="PROSITE-ProRule" id="PRU00050"/>
    </source>
</evidence>
<dbReference type="GO" id="GO:0032259">
    <property type="term" value="P:methylation"/>
    <property type="evidence" value="ECO:0007669"/>
    <property type="project" value="UniProtKB-KW"/>
</dbReference>
<dbReference type="PROSITE" id="PS50122">
    <property type="entry name" value="CHEB"/>
    <property type="match status" value="1"/>
</dbReference>
<dbReference type="InterPro" id="IPR022641">
    <property type="entry name" value="CheR_N"/>
</dbReference>
<dbReference type="EC" id="2.1.1.80" evidence="4"/>
<keyword evidence="5" id="KW-1185">Reference proteome</keyword>
<evidence type="ECO:0000313" key="4">
    <source>
        <dbReference type="EMBL" id="MBB4842224.1"/>
    </source>
</evidence>
<dbReference type="GO" id="GO:0005737">
    <property type="term" value="C:cytoplasm"/>
    <property type="evidence" value="ECO:0007669"/>
    <property type="project" value="InterPro"/>
</dbReference>
<dbReference type="SUPFAM" id="SSF47757">
    <property type="entry name" value="Chemotaxis receptor methyltransferase CheR, N-terminal domain"/>
    <property type="match status" value="1"/>
</dbReference>
<dbReference type="InterPro" id="IPR050903">
    <property type="entry name" value="Bact_Chemotaxis_MeTrfase"/>
</dbReference>
<keyword evidence="1" id="KW-0145">Chemotaxis</keyword>
<keyword evidence="4" id="KW-0808">Transferase</keyword>
<dbReference type="PRINTS" id="PR00996">
    <property type="entry name" value="CHERMTFRASE"/>
</dbReference>
<protein>
    <submittedName>
        <fullName evidence="4">Chemotaxis protein methyltransferase CheR</fullName>
        <ecNumber evidence="4">2.1.1.80</ecNumber>
    </submittedName>
</protein>
<dbReference type="SMART" id="SM00138">
    <property type="entry name" value="MeTrc"/>
    <property type="match status" value="1"/>
</dbReference>
<feature type="domain" description="CheR-type methyltransferase" evidence="3">
    <location>
        <begin position="301"/>
        <end position="550"/>
    </location>
</feature>
<feature type="domain" description="CheB-type methylesterase" evidence="2">
    <location>
        <begin position="99"/>
        <end position="288"/>
    </location>
</feature>
<dbReference type="Pfam" id="PF01339">
    <property type="entry name" value="CheB_methylest"/>
    <property type="match status" value="1"/>
</dbReference>
<dbReference type="SUPFAM" id="SSF53335">
    <property type="entry name" value="S-adenosyl-L-methionine-dependent methyltransferases"/>
    <property type="match status" value="1"/>
</dbReference>
<dbReference type="InterPro" id="IPR000673">
    <property type="entry name" value="Sig_transdc_resp-reg_Me-estase"/>
</dbReference>
<dbReference type="PANTHER" id="PTHR24422:SF8">
    <property type="entry name" value="CHEMOTAXIS PROTEIN"/>
    <property type="match status" value="1"/>
</dbReference>
<name>A0A840L1A0_9BURK</name>
<dbReference type="InterPro" id="IPR029063">
    <property type="entry name" value="SAM-dependent_MTases_sf"/>
</dbReference>
<gene>
    <name evidence="4" type="ORF">HNP55_000719</name>
</gene>
<proteinExistence type="predicted"/>
<dbReference type="GO" id="GO:0006935">
    <property type="term" value="P:chemotaxis"/>
    <property type="evidence" value="ECO:0007669"/>
    <property type="project" value="UniProtKB-UniRule"/>
</dbReference>